<dbReference type="AlphaFoldDB" id="A0A5D3DRW3"/>
<evidence type="ECO:0000313" key="1">
    <source>
        <dbReference type="EMBL" id="TYK26010.1"/>
    </source>
</evidence>
<organism evidence="1 2">
    <name type="scientific">Cucumis melo var. makuwa</name>
    <name type="common">Oriental melon</name>
    <dbReference type="NCBI Taxonomy" id="1194695"/>
    <lineage>
        <taxon>Eukaryota</taxon>
        <taxon>Viridiplantae</taxon>
        <taxon>Streptophyta</taxon>
        <taxon>Embryophyta</taxon>
        <taxon>Tracheophyta</taxon>
        <taxon>Spermatophyta</taxon>
        <taxon>Magnoliopsida</taxon>
        <taxon>eudicotyledons</taxon>
        <taxon>Gunneridae</taxon>
        <taxon>Pentapetalae</taxon>
        <taxon>rosids</taxon>
        <taxon>fabids</taxon>
        <taxon>Cucurbitales</taxon>
        <taxon>Cucurbitaceae</taxon>
        <taxon>Benincaseae</taxon>
        <taxon>Cucumis</taxon>
    </lineage>
</organism>
<accession>A0A5D3DRW3</accession>
<evidence type="ECO:0000313" key="2">
    <source>
        <dbReference type="Proteomes" id="UP000321947"/>
    </source>
</evidence>
<sequence length="175" mass="19598">MFDREKYRSRRISITPQILSRWCRLPPSISLPFNTHNRPSSPSFSSRRTASISPINFLSPTASNNSFPVSSQHSRDSHWRCGARSAAARRLSTKQSVVVPPSCVVRETPTTVIRSKTNRVREVTLEFWGFTTSEVGANSLMLGWIRVDVELNKDFNYSSGNGMARGRPARGKKGA</sequence>
<protein>
    <submittedName>
        <fullName evidence="1">Uncharacterized protein</fullName>
    </submittedName>
</protein>
<name>A0A5D3DRW3_CUCMM</name>
<gene>
    <name evidence="1" type="ORF">E5676_scaffold1567G00150</name>
</gene>
<proteinExistence type="predicted"/>
<dbReference type="Proteomes" id="UP000321947">
    <property type="component" value="Unassembled WGS sequence"/>
</dbReference>
<comment type="caution">
    <text evidence="1">The sequence shown here is derived from an EMBL/GenBank/DDBJ whole genome shotgun (WGS) entry which is preliminary data.</text>
</comment>
<dbReference type="EMBL" id="SSTD01003575">
    <property type="protein sequence ID" value="TYK26010.1"/>
    <property type="molecule type" value="Genomic_DNA"/>
</dbReference>
<reference evidence="1 2" key="1">
    <citation type="submission" date="2019-08" db="EMBL/GenBank/DDBJ databases">
        <title>Draft genome sequences of two oriental melons (Cucumis melo L. var makuwa).</title>
        <authorList>
            <person name="Kwon S.-Y."/>
        </authorList>
    </citation>
    <scope>NUCLEOTIDE SEQUENCE [LARGE SCALE GENOMIC DNA]</scope>
    <source>
        <strain evidence="2">cv. Chang Bougi</strain>
        <tissue evidence="1">Leaf</tissue>
    </source>
</reference>